<comment type="caution">
    <text evidence="2">The sequence shown here is derived from an EMBL/GenBank/DDBJ whole genome shotgun (WGS) entry which is preliminary data.</text>
</comment>
<sequence>MASGFDETLLHEYDDSTLAQLLKRDSRLIAMRGGVNYISPNLITKAANPNLQRDAIKSTNLALQLGIRVPVIKRSFQAGHSLYTVMERVDGMNLLDCWHQLGWLTTFKLAFQLRGFVRKMRTQTSPTAGGLHTGDFNSIWVEDLYGLPKHAGTRAVVEYFNFWGNFICPPLHERPKRPEKLKVQFSTAHFVFTHQDLAPRNLMIDKHDKLWLIDWNLSGWFPIYMEYVGMQNFVIPSTWKWLDRLRWTIFSWISVGRDEARRKAIKSGHYWSLHSRLGRYEEVLVEGADPWDTNPNSRKPGL</sequence>
<feature type="domain" description="Aminoglycoside phosphotransferase" evidence="1">
    <location>
        <begin position="176"/>
        <end position="237"/>
    </location>
</feature>
<dbReference type="Proteomes" id="UP000034164">
    <property type="component" value="Unassembled WGS sequence"/>
</dbReference>
<name>A0A0G2JA72_9EURO</name>
<gene>
    <name evidence="2" type="ORF">EMCG_08935</name>
</gene>
<accession>A0A0G2JA72</accession>
<organism evidence="2 3">
    <name type="scientific">[Emmonsia] crescens</name>
    <dbReference type="NCBI Taxonomy" id="73230"/>
    <lineage>
        <taxon>Eukaryota</taxon>
        <taxon>Fungi</taxon>
        <taxon>Dikarya</taxon>
        <taxon>Ascomycota</taxon>
        <taxon>Pezizomycotina</taxon>
        <taxon>Eurotiomycetes</taxon>
        <taxon>Eurotiomycetidae</taxon>
        <taxon>Onygenales</taxon>
        <taxon>Ajellomycetaceae</taxon>
        <taxon>Emergomyces</taxon>
    </lineage>
</organism>
<dbReference type="AlphaFoldDB" id="A0A0G2JA72"/>
<protein>
    <recommendedName>
        <fullName evidence="1">Aminoglycoside phosphotransferase domain-containing protein</fullName>
    </recommendedName>
</protein>
<dbReference type="OrthoDB" id="3250044at2759"/>
<dbReference type="PANTHER" id="PTHR21310">
    <property type="entry name" value="AMINOGLYCOSIDE PHOSPHOTRANSFERASE-RELATED-RELATED"/>
    <property type="match status" value="1"/>
</dbReference>
<dbReference type="PANTHER" id="PTHR21310:SF15">
    <property type="entry name" value="AMINOGLYCOSIDE PHOSPHOTRANSFERASE DOMAIN-CONTAINING PROTEIN"/>
    <property type="match status" value="1"/>
</dbReference>
<evidence type="ECO:0000259" key="1">
    <source>
        <dbReference type="Pfam" id="PF01636"/>
    </source>
</evidence>
<dbReference type="SUPFAM" id="SSF56112">
    <property type="entry name" value="Protein kinase-like (PK-like)"/>
    <property type="match status" value="1"/>
</dbReference>
<proteinExistence type="predicted"/>
<evidence type="ECO:0000313" key="2">
    <source>
        <dbReference type="EMBL" id="KKZ65226.1"/>
    </source>
</evidence>
<reference evidence="3" key="1">
    <citation type="journal article" date="2015" name="PLoS Genet.">
        <title>The dynamic genome and transcriptome of the human fungal pathogen Blastomyces and close relative Emmonsia.</title>
        <authorList>
            <person name="Munoz J.F."/>
            <person name="Gauthier G.M."/>
            <person name="Desjardins C.A."/>
            <person name="Gallo J.E."/>
            <person name="Holder J."/>
            <person name="Sullivan T.D."/>
            <person name="Marty A.J."/>
            <person name="Carmen J.C."/>
            <person name="Chen Z."/>
            <person name="Ding L."/>
            <person name="Gujja S."/>
            <person name="Magrini V."/>
            <person name="Misas E."/>
            <person name="Mitreva M."/>
            <person name="Priest M."/>
            <person name="Saif S."/>
            <person name="Whiston E.A."/>
            <person name="Young S."/>
            <person name="Zeng Q."/>
            <person name="Goldman W.E."/>
            <person name="Mardis E.R."/>
            <person name="Taylor J.W."/>
            <person name="McEwen J.G."/>
            <person name="Clay O.K."/>
            <person name="Klein B.S."/>
            <person name="Cuomo C.A."/>
        </authorList>
    </citation>
    <scope>NUCLEOTIDE SEQUENCE [LARGE SCALE GENOMIC DNA]</scope>
    <source>
        <strain evidence="3">UAMH 3008</strain>
    </source>
</reference>
<dbReference type="Gene3D" id="3.90.1200.10">
    <property type="match status" value="1"/>
</dbReference>
<dbReference type="InterPro" id="IPR011009">
    <property type="entry name" value="Kinase-like_dom_sf"/>
</dbReference>
<dbReference type="InterPro" id="IPR002575">
    <property type="entry name" value="Aminoglycoside_PTrfase"/>
</dbReference>
<dbReference type="VEuPathDB" id="FungiDB:EMCG_08935"/>
<evidence type="ECO:0000313" key="3">
    <source>
        <dbReference type="Proteomes" id="UP000034164"/>
    </source>
</evidence>
<dbReference type="EMBL" id="LCZI01000683">
    <property type="protein sequence ID" value="KKZ65226.1"/>
    <property type="molecule type" value="Genomic_DNA"/>
</dbReference>
<dbReference type="InterPro" id="IPR051678">
    <property type="entry name" value="AGP_Transferase"/>
</dbReference>
<dbReference type="Pfam" id="PF01636">
    <property type="entry name" value="APH"/>
    <property type="match status" value="1"/>
</dbReference>